<proteinExistence type="predicted"/>
<organism evidence="1 2">
    <name type="scientific">Vermiconidia calcicola</name>
    <dbReference type="NCBI Taxonomy" id="1690605"/>
    <lineage>
        <taxon>Eukaryota</taxon>
        <taxon>Fungi</taxon>
        <taxon>Dikarya</taxon>
        <taxon>Ascomycota</taxon>
        <taxon>Pezizomycotina</taxon>
        <taxon>Dothideomycetes</taxon>
        <taxon>Dothideomycetidae</taxon>
        <taxon>Mycosphaerellales</taxon>
        <taxon>Extremaceae</taxon>
        <taxon>Vermiconidia</taxon>
    </lineage>
</organism>
<keyword evidence="2" id="KW-1185">Reference proteome</keyword>
<comment type="caution">
    <text evidence="1">The sequence shown here is derived from an EMBL/GenBank/DDBJ whole genome shotgun (WGS) entry which is preliminary data.</text>
</comment>
<gene>
    <name evidence="1" type="ORF">LTR37_016883</name>
</gene>
<reference evidence="1" key="1">
    <citation type="submission" date="2023-07" db="EMBL/GenBank/DDBJ databases">
        <title>Black Yeasts Isolated from many extreme environments.</title>
        <authorList>
            <person name="Coleine C."/>
            <person name="Stajich J.E."/>
            <person name="Selbmann L."/>
        </authorList>
    </citation>
    <scope>NUCLEOTIDE SEQUENCE</scope>
    <source>
        <strain evidence="1">CCFEE 5714</strain>
    </source>
</reference>
<accession>A0ACC3MME7</accession>
<sequence length="216" mass="23692">MHVSGLTYSFNPNAEPWQRVAKVHIGGNEIDMGKKYTVACRSRIAFGKDGFDTLKMESVGGTAEELVPDEYGILLSMILRQYFLSLAVLSGYSDNSWGTGMASTWGAIGAKIHQIHPLRDDPNIDPAAHDPAAKGNVDTYSSDDEDAPMPGTQASVLHGRRLAIMRKTLRRWRTYAGCEGDAQLATSEEEKYEADWTKGISPVLDGRIKMIEEVAA</sequence>
<dbReference type="EMBL" id="JAUTXU010000208">
    <property type="protein sequence ID" value="KAK3698654.1"/>
    <property type="molecule type" value="Genomic_DNA"/>
</dbReference>
<evidence type="ECO:0000313" key="1">
    <source>
        <dbReference type="EMBL" id="KAK3698654.1"/>
    </source>
</evidence>
<evidence type="ECO:0000313" key="2">
    <source>
        <dbReference type="Proteomes" id="UP001281147"/>
    </source>
</evidence>
<dbReference type="Proteomes" id="UP001281147">
    <property type="component" value="Unassembled WGS sequence"/>
</dbReference>
<protein>
    <submittedName>
        <fullName evidence="1">Uncharacterized protein</fullName>
    </submittedName>
</protein>
<name>A0ACC3MME7_9PEZI</name>